<dbReference type="Proteomes" id="UP000724874">
    <property type="component" value="Unassembled WGS sequence"/>
</dbReference>
<feature type="transmembrane region" description="Helical" evidence="6">
    <location>
        <begin position="421"/>
        <end position="440"/>
    </location>
</feature>
<name>A0A9P5TQM1_GYMJU</name>
<feature type="domain" description="Rad60/SUMO-like" evidence="8">
    <location>
        <begin position="49"/>
        <end position="107"/>
    </location>
</feature>
<evidence type="ECO:0000259" key="8">
    <source>
        <dbReference type="Pfam" id="PF11976"/>
    </source>
</evidence>
<feature type="domain" description="EamA" evidence="7">
    <location>
        <begin position="331"/>
        <end position="462"/>
    </location>
</feature>
<evidence type="ECO:0000256" key="4">
    <source>
        <dbReference type="ARBA" id="ARBA00023136"/>
    </source>
</evidence>
<dbReference type="InterPro" id="IPR022617">
    <property type="entry name" value="Rad60/SUMO-like_dom"/>
</dbReference>
<evidence type="ECO:0000313" key="9">
    <source>
        <dbReference type="EMBL" id="KAF8906973.1"/>
    </source>
</evidence>
<organism evidence="9 10">
    <name type="scientific">Gymnopilus junonius</name>
    <name type="common">Spectacular rustgill mushroom</name>
    <name type="synonym">Gymnopilus spectabilis subsp. junonius</name>
    <dbReference type="NCBI Taxonomy" id="109634"/>
    <lineage>
        <taxon>Eukaryota</taxon>
        <taxon>Fungi</taxon>
        <taxon>Dikarya</taxon>
        <taxon>Basidiomycota</taxon>
        <taxon>Agaricomycotina</taxon>
        <taxon>Agaricomycetes</taxon>
        <taxon>Agaricomycetidae</taxon>
        <taxon>Agaricales</taxon>
        <taxon>Agaricineae</taxon>
        <taxon>Hymenogastraceae</taxon>
        <taxon>Gymnopilus</taxon>
    </lineage>
</organism>
<feature type="transmembrane region" description="Helical" evidence="6">
    <location>
        <begin position="391"/>
        <end position="409"/>
    </location>
</feature>
<dbReference type="OrthoDB" id="306876at2759"/>
<keyword evidence="3 6" id="KW-1133">Transmembrane helix</keyword>
<dbReference type="SUPFAM" id="SSF54236">
    <property type="entry name" value="Ubiquitin-like"/>
    <property type="match status" value="1"/>
</dbReference>
<dbReference type="InterPro" id="IPR029071">
    <property type="entry name" value="Ubiquitin-like_domsf"/>
</dbReference>
<dbReference type="GO" id="GO:0016020">
    <property type="term" value="C:membrane"/>
    <property type="evidence" value="ECO:0007669"/>
    <property type="project" value="UniProtKB-SubCell"/>
</dbReference>
<feature type="transmembrane region" description="Helical" evidence="6">
    <location>
        <begin position="360"/>
        <end position="379"/>
    </location>
</feature>
<dbReference type="AlphaFoldDB" id="A0A9P5TQM1"/>
<feature type="transmembrane region" description="Helical" evidence="6">
    <location>
        <begin position="446"/>
        <end position="464"/>
    </location>
</feature>
<feature type="transmembrane region" description="Helical" evidence="6">
    <location>
        <begin position="198"/>
        <end position="219"/>
    </location>
</feature>
<feature type="transmembrane region" description="Helical" evidence="6">
    <location>
        <begin position="158"/>
        <end position="178"/>
    </location>
</feature>
<feature type="compositionally biased region" description="Basic and acidic residues" evidence="5">
    <location>
        <begin position="479"/>
        <end position="489"/>
    </location>
</feature>
<evidence type="ECO:0000313" key="10">
    <source>
        <dbReference type="Proteomes" id="UP000724874"/>
    </source>
</evidence>
<dbReference type="PANTHER" id="PTHR22911">
    <property type="entry name" value="ACYL-MALONYL CONDENSING ENZYME-RELATED"/>
    <property type="match status" value="1"/>
</dbReference>
<dbReference type="PANTHER" id="PTHR22911:SF6">
    <property type="entry name" value="SOLUTE CARRIER FAMILY 35 MEMBER G1"/>
    <property type="match status" value="1"/>
</dbReference>
<dbReference type="SUPFAM" id="SSF103481">
    <property type="entry name" value="Multidrug resistance efflux transporter EmrE"/>
    <property type="match status" value="2"/>
</dbReference>
<dbReference type="Gene3D" id="3.10.20.90">
    <property type="entry name" value="Phosphatidylinositol 3-kinase Catalytic Subunit, Chain A, domain 1"/>
    <property type="match status" value="1"/>
</dbReference>
<feature type="transmembrane region" description="Helical" evidence="6">
    <location>
        <begin position="231"/>
        <end position="252"/>
    </location>
</feature>
<keyword evidence="2 6" id="KW-0812">Transmembrane</keyword>
<proteinExistence type="predicted"/>
<dbReference type="Pfam" id="PF11976">
    <property type="entry name" value="Rad60-SLD"/>
    <property type="match status" value="1"/>
</dbReference>
<sequence length="503" mass="55855">MSQEPEDVKPKLNLNIAFDGQQITVKVKVNMKFAKIFEAAEKRFGKDSAMTFSTRREKPLVKVFSTFAERMNMDTKTLRFYLNQDRIRPEQTPAELNMEDGEEIDATLMQRKRVGVVVYQHWSLLHRITLGWPHYESENEIGAPSSRYQKFNHGFRDVVQRNTGLLLFVASQAFYSMMDTAVKVLHGIDPPVTTLQLIIVRMSITFVCCMIYMHIAGIPDPLLGPKGIRHLLLLRGFGGFFGLFGIYYSLQYLSLSDAVVLTFLTPTCTAIAGSAFLGEGYHLRQAVASLVSLAGVILIARPATIFGHPSDLPGGNRPGETVSAAHRLLAVGAALLGVVGSSTAYTTIRAIGKRAHFMHNMVFFSMVCVVVSSVSMVVTRTPIIIPRQLDWLSLLVMIGIFGFVAQMLMTMGLQRGAAGHVTMALYTQIVFAVILEYIFFHTIPQVLSIIGTTMIITSAIYIALTKRNEKTSPIPTFSSERDGLERPLLSEDVSPTYDGRTSR</sequence>
<protein>
    <submittedName>
        <fullName evidence="9">Uncharacterized protein</fullName>
    </submittedName>
</protein>
<feature type="domain" description="EamA" evidence="7">
    <location>
        <begin position="163"/>
        <end position="300"/>
    </location>
</feature>
<feature type="transmembrane region" description="Helical" evidence="6">
    <location>
        <begin position="328"/>
        <end position="348"/>
    </location>
</feature>
<dbReference type="EMBL" id="JADNYJ010000016">
    <property type="protein sequence ID" value="KAF8906973.1"/>
    <property type="molecule type" value="Genomic_DNA"/>
</dbReference>
<feature type="transmembrane region" description="Helical" evidence="6">
    <location>
        <begin position="258"/>
        <end position="278"/>
    </location>
</feature>
<keyword evidence="10" id="KW-1185">Reference proteome</keyword>
<comment type="caution">
    <text evidence="9">The sequence shown here is derived from an EMBL/GenBank/DDBJ whole genome shotgun (WGS) entry which is preliminary data.</text>
</comment>
<gene>
    <name evidence="9" type="ORF">CPB84DRAFT_1844102</name>
</gene>
<dbReference type="InterPro" id="IPR000620">
    <property type="entry name" value="EamA_dom"/>
</dbReference>
<evidence type="ECO:0000256" key="1">
    <source>
        <dbReference type="ARBA" id="ARBA00004141"/>
    </source>
</evidence>
<reference evidence="9" key="1">
    <citation type="submission" date="2020-11" db="EMBL/GenBank/DDBJ databases">
        <authorList>
            <consortium name="DOE Joint Genome Institute"/>
            <person name="Ahrendt S."/>
            <person name="Riley R."/>
            <person name="Andreopoulos W."/>
            <person name="LaButti K."/>
            <person name="Pangilinan J."/>
            <person name="Ruiz-duenas F.J."/>
            <person name="Barrasa J.M."/>
            <person name="Sanchez-Garcia M."/>
            <person name="Camarero S."/>
            <person name="Miyauchi S."/>
            <person name="Serrano A."/>
            <person name="Linde D."/>
            <person name="Babiker R."/>
            <person name="Drula E."/>
            <person name="Ayuso-Fernandez I."/>
            <person name="Pacheco R."/>
            <person name="Padilla G."/>
            <person name="Ferreira P."/>
            <person name="Barriuso J."/>
            <person name="Kellner H."/>
            <person name="Castanera R."/>
            <person name="Alfaro M."/>
            <person name="Ramirez L."/>
            <person name="Pisabarro A.G."/>
            <person name="Kuo A."/>
            <person name="Tritt A."/>
            <person name="Lipzen A."/>
            <person name="He G."/>
            <person name="Yan M."/>
            <person name="Ng V."/>
            <person name="Cullen D."/>
            <person name="Martin F."/>
            <person name="Rosso M.-N."/>
            <person name="Henrissat B."/>
            <person name="Hibbett D."/>
            <person name="Martinez A.T."/>
            <person name="Grigoriev I.V."/>
        </authorList>
    </citation>
    <scope>NUCLEOTIDE SEQUENCE</scope>
    <source>
        <strain evidence="9">AH 44721</strain>
    </source>
</reference>
<keyword evidence="4 6" id="KW-0472">Membrane</keyword>
<evidence type="ECO:0000256" key="2">
    <source>
        <dbReference type="ARBA" id="ARBA00022692"/>
    </source>
</evidence>
<accession>A0A9P5TQM1</accession>
<feature type="region of interest" description="Disordered" evidence="5">
    <location>
        <begin position="473"/>
        <end position="503"/>
    </location>
</feature>
<evidence type="ECO:0000256" key="3">
    <source>
        <dbReference type="ARBA" id="ARBA00022989"/>
    </source>
</evidence>
<evidence type="ECO:0000259" key="7">
    <source>
        <dbReference type="Pfam" id="PF00892"/>
    </source>
</evidence>
<comment type="subcellular location">
    <subcellularLocation>
        <location evidence="1">Membrane</location>
        <topology evidence="1">Multi-pass membrane protein</topology>
    </subcellularLocation>
</comment>
<dbReference type="Pfam" id="PF00892">
    <property type="entry name" value="EamA"/>
    <property type="match status" value="2"/>
</dbReference>
<feature type="transmembrane region" description="Helical" evidence="6">
    <location>
        <begin position="290"/>
        <end position="308"/>
    </location>
</feature>
<evidence type="ECO:0000256" key="5">
    <source>
        <dbReference type="SAM" id="MobiDB-lite"/>
    </source>
</evidence>
<dbReference type="InterPro" id="IPR037185">
    <property type="entry name" value="EmrE-like"/>
</dbReference>
<evidence type="ECO:0000256" key="6">
    <source>
        <dbReference type="SAM" id="Phobius"/>
    </source>
</evidence>
<dbReference type="CDD" id="cd01763">
    <property type="entry name" value="Ubl_SUMO_like"/>
    <property type="match status" value="1"/>
</dbReference>